<evidence type="ECO:0000259" key="3">
    <source>
        <dbReference type="Pfam" id="PF19314"/>
    </source>
</evidence>
<dbReference type="STRING" id="31234.E3LWY3"/>
<dbReference type="AlphaFoldDB" id="E3LWY3"/>
<dbReference type="InterPro" id="IPR019384">
    <property type="entry name" value="FHIP"/>
</dbReference>
<evidence type="ECO:0000313" key="5">
    <source>
        <dbReference type="Proteomes" id="UP000008281"/>
    </source>
</evidence>
<evidence type="ECO:0000256" key="2">
    <source>
        <dbReference type="SAM" id="MobiDB-lite"/>
    </source>
</evidence>
<feature type="compositionally biased region" description="Basic and acidic residues" evidence="2">
    <location>
        <begin position="889"/>
        <end position="903"/>
    </location>
</feature>
<feature type="domain" description="FHF complex subunit HOOK-interacting protein C-terminal" evidence="3">
    <location>
        <begin position="763"/>
        <end position="850"/>
    </location>
</feature>
<evidence type="ECO:0000256" key="1">
    <source>
        <dbReference type="ARBA" id="ARBA00024336"/>
    </source>
</evidence>
<dbReference type="OrthoDB" id="6287422at2759"/>
<dbReference type="PANTHER" id="PTHR21705:SF11">
    <property type="entry name" value="FHIP FAMILY PROTEIN CG3558"/>
    <property type="match status" value="1"/>
</dbReference>
<dbReference type="Pfam" id="PF19314">
    <property type="entry name" value="DUF5917"/>
    <property type="match status" value="1"/>
</dbReference>
<dbReference type="PANTHER" id="PTHR21705">
    <property type="entry name" value="RAI16 PROTEIN-RELATED"/>
    <property type="match status" value="1"/>
</dbReference>
<dbReference type="FunCoup" id="E3LWY3">
    <property type="interactions" value="588"/>
</dbReference>
<organism evidence="5">
    <name type="scientific">Caenorhabditis remanei</name>
    <name type="common">Caenorhabditis vulgaris</name>
    <dbReference type="NCBI Taxonomy" id="31234"/>
    <lineage>
        <taxon>Eukaryota</taxon>
        <taxon>Metazoa</taxon>
        <taxon>Ecdysozoa</taxon>
        <taxon>Nematoda</taxon>
        <taxon>Chromadorea</taxon>
        <taxon>Rhabditida</taxon>
        <taxon>Rhabditina</taxon>
        <taxon>Rhabditomorpha</taxon>
        <taxon>Rhabditoidea</taxon>
        <taxon>Rhabditidae</taxon>
        <taxon>Peloderinae</taxon>
        <taxon>Caenorhabditis</taxon>
    </lineage>
</organism>
<dbReference type="HOGENOM" id="CLU_008561_0_0_1"/>
<dbReference type="OMA" id="IIRIFEM"/>
<dbReference type="Proteomes" id="UP000008281">
    <property type="component" value="Unassembled WGS sequence"/>
</dbReference>
<dbReference type="InParanoid" id="E3LWY3"/>
<name>E3LWY3_CAERE</name>
<proteinExistence type="inferred from homology"/>
<dbReference type="eggNOG" id="KOG3695">
    <property type="taxonomic scope" value="Eukaryota"/>
</dbReference>
<reference evidence="4" key="1">
    <citation type="submission" date="2007-07" db="EMBL/GenBank/DDBJ databases">
        <title>PCAP assembly of the Caenorhabditis remanei genome.</title>
        <authorList>
            <consortium name="The Caenorhabditis remanei Sequencing Consortium"/>
            <person name="Wilson R.K."/>
        </authorList>
    </citation>
    <scope>NUCLEOTIDE SEQUENCE [LARGE SCALE GENOMIC DNA]</scope>
    <source>
        <strain evidence="4">PB4641</strain>
    </source>
</reference>
<dbReference type="InterPro" id="IPR045669">
    <property type="entry name" value="FHIP_C"/>
</dbReference>
<feature type="region of interest" description="Disordered" evidence="2">
    <location>
        <begin position="724"/>
        <end position="746"/>
    </location>
</feature>
<dbReference type="EMBL" id="DS268417">
    <property type="protein sequence ID" value="EFO83503.1"/>
    <property type="molecule type" value="Genomic_DNA"/>
</dbReference>
<gene>
    <name evidence="4" type="ORF">CRE_03172</name>
</gene>
<sequence>MKRWLEKITSPLKQQESSSDWVRDELYSGTPTSISRARWSSAYASDPTEWERLFEGKWSVVSNILERKLNDPEHKVVYDELMSLLENMTNMCTLLMLEANSQPEPIIGPILDKFFTEQILERVLDWAIQLTDSLKSICQLAIIRIFEMIVSDSHSQNHCLLVHKPILNPLFRLCEWFQRADIYWRVSKSENKKTSEAEKMFVLLLNQICTKLVEDRTLLHFFFHSNQFVVFTELIPFLYSAGDTGQLARDAVLLILSVSAEDKSIAEYVTERTSFCQVLTTGLSACFSQLPRRILGDGGERLVEDGYRDFLADYHSALLFCNAIAQTAHSEVVGNIAEFFYTGFLTNVIKPAFLQNDREYIGASMVYLQVSLEIYLLFVTVLIQMCIETIVEPVLVKSIVQMILTERDDNGILFYEIVISYVKGGDKTSVTALSLIDSFIKLACEDVMLALVFRPLLTNHSATKKQLSIVYKSSRGGQLSQTYLNCIPVCMLDYQQAASHELLSSYMYSTRIRMDARSEQCRKWKWKYDGVVAGSFVLPAESDDDATCHVSFSRMSSSRSSVSMAPYVSNRYSNGSHLSNTFNINKVCALGQPQQNVDLSLSEFDDDLEEDNDFILPNIDMEDVSEEMTASKVMTQSTIDYMHISGLDGSESDDAMPIRVEDSEKSETDHEAPKSSFALSGWREVKDMDTFKKLLSKQEVKGEKLPTNQIVDFINAKYESLKLGEEKKEEEEPENEEEKKEKEKKNRMVTDGFSIYNFPERSKLLQMILEGVETLCENELSFNTELFCLIADLATYPQPLLAYYLFDPKEDSTEKHLLTILQSVQTRIDVMAEGIESFEMWIEKGFDTLEARALRIRQQSRPSPRSPDEHDATLFYGKSAIPPPGRKPLLREPSHNQETLDDKTARRTALAAILLAHLCQMLASIVLQQSLII</sequence>
<comment type="similarity">
    <text evidence="1">Belongs to the FHIP family.</text>
</comment>
<accession>E3LWY3</accession>
<feature type="region of interest" description="Disordered" evidence="2">
    <location>
        <begin position="857"/>
        <end position="903"/>
    </location>
</feature>
<keyword evidence="5" id="KW-1185">Reference proteome</keyword>
<dbReference type="Pfam" id="PF10257">
    <property type="entry name" value="RAI16-like"/>
    <property type="match status" value="1"/>
</dbReference>
<protein>
    <recommendedName>
        <fullName evidence="3">FHF complex subunit HOOK-interacting protein C-terminal domain-containing protein</fullName>
    </recommendedName>
</protein>
<evidence type="ECO:0000313" key="4">
    <source>
        <dbReference type="EMBL" id="EFO83503.1"/>
    </source>
</evidence>
<feature type="compositionally biased region" description="Basic and acidic residues" evidence="2">
    <location>
        <begin position="737"/>
        <end position="746"/>
    </location>
</feature>